<dbReference type="InterPro" id="IPR019888">
    <property type="entry name" value="Tscrpt_reg_AsnC-like"/>
</dbReference>
<dbReference type="InterPro" id="IPR050684">
    <property type="entry name" value="HTH-Siroheme_Decarb"/>
</dbReference>
<evidence type="ECO:0000313" key="6">
    <source>
        <dbReference type="Proteomes" id="UP000226592"/>
    </source>
</evidence>
<evidence type="ECO:0000259" key="4">
    <source>
        <dbReference type="PROSITE" id="PS50956"/>
    </source>
</evidence>
<dbReference type="Pfam" id="PF01037">
    <property type="entry name" value="AsnC_trans_reg"/>
    <property type="match status" value="1"/>
</dbReference>
<feature type="domain" description="HTH asnC-type" evidence="4">
    <location>
        <begin position="3"/>
        <end position="63"/>
    </location>
</feature>
<dbReference type="AlphaFoldDB" id="A0A2D6LZS8"/>
<dbReference type="InterPro" id="IPR019887">
    <property type="entry name" value="Tscrpt_reg_AsnC/Lrp_C"/>
</dbReference>
<dbReference type="Gene3D" id="1.10.10.10">
    <property type="entry name" value="Winged helix-like DNA-binding domain superfamily/Winged helix DNA-binding domain"/>
    <property type="match status" value="1"/>
</dbReference>
<keyword evidence="2" id="KW-0238">DNA-binding</keyword>
<dbReference type="EMBL" id="NZBU01000001">
    <property type="protein sequence ID" value="MAG21682.1"/>
    <property type="molecule type" value="Genomic_DNA"/>
</dbReference>
<comment type="caution">
    <text evidence="5">The sequence shown here is derived from an EMBL/GenBank/DDBJ whole genome shotgun (WGS) entry which is preliminary data.</text>
</comment>
<dbReference type="GO" id="GO:0043565">
    <property type="term" value="F:sequence-specific DNA binding"/>
    <property type="evidence" value="ECO:0007669"/>
    <property type="project" value="InterPro"/>
</dbReference>
<dbReference type="InterPro" id="IPR011008">
    <property type="entry name" value="Dimeric_a/b-barrel"/>
</dbReference>
<dbReference type="PANTHER" id="PTHR43413">
    <property type="entry name" value="TRANSCRIPTIONAL REGULATOR, ASNC FAMILY"/>
    <property type="match status" value="1"/>
</dbReference>
<accession>A0A2D6LZS8</accession>
<keyword evidence="1" id="KW-0805">Transcription regulation</keyword>
<dbReference type="SUPFAM" id="SSF46785">
    <property type="entry name" value="Winged helix' DNA-binding domain"/>
    <property type="match status" value="1"/>
</dbReference>
<organism evidence="5 6">
    <name type="scientific">Candidatus Iainarchaeum sp</name>
    <dbReference type="NCBI Taxonomy" id="3101447"/>
    <lineage>
        <taxon>Archaea</taxon>
        <taxon>Candidatus Iainarchaeota</taxon>
        <taxon>Candidatus Iainarchaeia</taxon>
        <taxon>Candidatus Iainarchaeales</taxon>
        <taxon>Candidatus Iainarchaeaceae</taxon>
        <taxon>Candidatus Iainarchaeum</taxon>
    </lineage>
</organism>
<sequence>MLLDSLDTKILLFLKENCRTPFLQIARELSVSESTIRKRVSRMRERGVIRSFTVELNSTLSFESLVAIKCKPKSTKKIVAKISEINSLIPVFEVTGRFDIFCNVSAPTARELNRIIDKIRDISGVIETESFLVVEKR</sequence>
<keyword evidence="3" id="KW-0804">Transcription</keyword>
<evidence type="ECO:0000313" key="5">
    <source>
        <dbReference type="EMBL" id="MAG21682.1"/>
    </source>
</evidence>
<dbReference type="SMART" id="SM00344">
    <property type="entry name" value="HTH_ASNC"/>
    <property type="match status" value="1"/>
</dbReference>
<dbReference type="InterPro" id="IPR036388">
    <property type="entry name" value="WH-like_DNA-bd_sf"/>
</dbReference>
<name>A0A2D6LZS8_9ARCH</name>
<dbReference type="InterPro" id="IPR036390">
    <property type="entry name" value="WH_DNA-bd_sf"/>
</dbReference>
<evidence type="ECO:0000256" key="2">
    <source>
        <dbReference type="ARBA" id="ARBA00023125"/>
    </source>
</evidence>
<dbReference type="CDD" id="cd00090">
    <property type="entry name" value="HTH_ARSR"/>
    <property type="match status" value="1"/>
</dbReference>
<dbReference type="InterPro" id="IPR011991">
    <property type="entry name" value="ArsR-like_HTH"/>
</dbReference>
<protein>
    <submittedName>
        <fullName evidence="5">AsnC family transcriptional regulator</fullName>
    </submittedName>
</protein>
<evidence type="ECO:0000256" key="3">
    <source>
        <dbReference type="ARBA" id="ARBA00023163"/>
    </source>
</evidence>
<dbReference type="Gene3D" id="3.30.70.920">
    <property type="match status" value="1"/>
</dbReference>
<dbReference type="Proteomes" id="UP000226592">
    <property type="component" value="Unassembled WGS sequence"/>
</dbReference>
<dbReference type="PANTHER" id="PTHR43413:SF4">
    <property type="entry name" value="HTH-TYPE TRANSCRIPTIONAL REGULATOR LYSM"/>
    <property type="match status" value="1"/>
</dbReference>
<evidence type="ECO:0000256" key="1">
    <source>
        <dbReference type="ARBA" id="ARBA00023015"/>
    </source>
</evidence>
<dbReference type="PRINTS" id="PR00033">
    <property type="entry name" value="HTHASNC"/>
</dbReference>
<proteinExistence type="predicted"/>
<gene>
    <name evidence="5" type="ORF">CL943_00050</name>
</gene>
<dbReference type="PROSITE" id="PS50956">
    <property type="entry name" value="HTH_ASNC_2"/>
    <property type="match status" value="1"/>
</dbReference>
<dbReference type="InterPro" id="IPR000485">
    <property type="entry name" value="AsnC-type_HTH_dom"/>
</dbReference>
<reference evidence="6" key="1">
    <citation type="submission" date="2017-09" db="EMBL/GenBank/DDBJ databases">
        <title>The Reconstruction of 2,631 Draft Metagenome-Assembled Genomes from the Global Oceans.</title>
        <authorList>
            <person name="Tully B.J."/>
            <person name="Graham E.D."/>
            <person name="Heidelberg J.F."/>
        </authorList>
    </citation>
    <scope>NUCLEOTIDE SEQUENCE [LARGE SCALE GENOMIC DNA]</scope>
</reference>
<dbReference type="SUPFAM" id="SSF54909">
    <property type="entry name" value="Dimeric alpha+beta barrel"/>
    <property type="match status" value="1"/>
</dbReference>
<dbReference type="Pfam" id="PF13404">
    <property type="entry name" value="HTH_AsnC-type"/>
    <property type="match status" value="1"/>
</dbReference>